<dbReference type="PROSITE" id="PS50052">
    <property type="entry name" value="GUANYLATE_KINASE_2"/>
    <property type="match status" value="1"/>
</dbReference>
<protein>
    <submittedName>
        <fullName evidence="5">Guanylate kinase</fullName>
        <ecNumber evidence="5">2.7.4.8</ecNumber>
    </submittedName>
</protein>
<evidence type="ECO:0000256" key="3">
    <source>
        <dbReference type="ARBA" id="ARBA00022777"/>
    </source>
</evidence>
<dbReference type="AlphaFoldDB" id="A0A0W8E1G2"/>
<keyword evidence="3 5" id="KW-0418">Kinase</keyword>
<dbReference type="GO" id="GO:0005829">
    <property type="term" value="C:cytosol"/>
    <property type="evidence" value="ECO:0007669"/>
    <property type="project" value="TreeGrafter"/>
</dbReference>
<accession>A0A0W8E1G2</accession>
<dbReference type="Gene3D" id="3.40.50.300">
    <property type="entry name" value="P-loop containing nucleotide triphosphate hydrolases"/>
    <property type="match status" value="1"/>
</dbReference>
<comment type="caution">
    <text evidence="5">The sequence shown here is derived from an EMBL/GenBank/DDBJ whole genome shotgun (WGS) entry which is preliminary data.</text>
</comment>
<dbReference type="SMART" id="SM00072">
    <property type="entry name" value="GuKc"/>
    <property type="match status" value="1"/>
</dbReference>
<feature type="domain" description="Guanylate kinase-like" evidence="4">
    <location>
        <begin position="5"/>
        <end position="229"/>
    </location>
</feature>
<dbReference type="Pfam" id="PF00625">
    <property type="entry name" value="Guanylate_kin"/>
    <property type="match status" value="1"/>
</dbReference>
<keyword evidence="2 5" id="KW-0808">Transferase</keyword>
<dbReference type="EMBL" id="LNQE01001918">
    <property type="protein sequence ID" value="KUG02468.1"/>
    <property type="molecule type" value="Genomic_DNA"/>
</dbReference>
<dbReference type="PANTHER" id="PTHR23117">
    <property type="entry name" value="GUANYLATE KINASE-RELATED"/>
    <property type="match status" value="1"/>
</dbReference>
<dbReference type="InterPro" id="IPR027417">
    <property type="entry name" value="P-loop_NTPase"/>
</dbReference>
<dbReference type="GO" id="GO:0004385">
    <property type="term" value="F:GMP kinase activity"/>
    <property type="evidence" value="ECO:0007669"/>
    <property type="project" value="UniProtKB-EC"/>
</dbReference>
<dbReference type="PANTHER" id="PTHR23117:SF13">
    <property type="entry name" value="GUANYLATE KINASE"/>
    <property type="match status" value="1"/>
</dbReference>
<dbReference type="InterPro" id="IPR008145">
    <property type="entry name" value="GK/Ca_channel_bsu"/>
</dbReference>
<evidence type="ECO:0000256" key="1">
    <source>
        <dbReference type="ARBA" id="ARBA00005790"/>
    </source>
</evidence>
<comment type="similarity">
    <text evidence="1">Belongs to the guanylate kinase family.</text>
</comment>
<evidence type="ECO:0000259" key="4">
    <source>
        <dbReference type="PROSITE" id="PS50052"/>
    </source>
</evidence>
<sequence length="248" mass="28676">MEPIGRLVVLSGPSCVGKGPLCNALQTFYPELYGNLHRLVLYNSRDPRPGERDGIDYHFRSREEIIQMKNRDDFILLEVRGDLQGLDVGELLSILRQGQDVLFEGNPFIPRALWTSPQMSEIPMLKVFLSPVSRREILWLKSHDADLPGVVSDAMRRKLLRRTQRQKGILSYQDLENIKQRSNSAPDELRLACQFDWVIPNHDGEDSENWTAFKYPVGDAFRALQTFVSILQGEEPFCWGERWEQELF</sequence>
<name>A0A0W8E1G2_9ZZZZ</name>
<evidence type="ECO:0000256" key="2">
    <source>
        <dbReference type="ARBA" id="ARBA00022679"/>
    </source>
</evidence>
<gene>
    <name evidence="5" type="ORF">ASZ90_020100</name>
</gene>
<organism evidence="5">
    <name type="scientific">hydrocarbon metagenome</name>
    <dbReference type="NCBI Taxonomy" id="938273"/>
    <lineage>
        <taxon>unclassified sequences</taxon>
        <taxon>metagenomes</taxon>
        <taxon>ecological metagenomes</taxon>
    </lineage>
</organism>
<dbReference type="SUPFAM" id="SSF52540">
    <property type="entry name" value="P-loop containing nucleoside triphosphate hydrolases"/>
    <property type="match status" value="1"/>
</dbReference>
<dbReference type="InterPro" id="IPR008144">
    <property type="entry name" value="Guanylate_kin-like_dom"/>
</dbReference>
<proteinExistence type="inferred from homology"/>
<evidence type="ECO:0000313" key="5">
    <source>
        <dbReference type="EMBL" id="KUG02468.1"/>
    </source>
</evidence>
<reference evidence="5" key="1">
    <citation type="journal article" date="2015" name="Proc. Natl. Acad. Sci. U.S.A.">
        <title>Networks of energetic and metabolic interactions define dynamics in microbial communities.</title>
        <authorList>
            <person name="Embree M."/>
            <person name="Liu J.K."/>
            <person name="Al-Bassam M.M."/>
            <person name="Zengler K."/>
        </authorList>
    </citation>
    <scope>NUCLEOTIDE SEQUENCE</scope>
</reference>
<dbReference type="EC" id="2.7.4.8" evidence="5"/>